<evidence type="ECO:0000313" key="2">
    <source>
        <dbReference type="Proteomes" id="UP000640583"/>
    </source>
</evidence>
<proteinExistence type="predicted"/>
<keyword evidence="2" id="KW-1185">Reference proteome</keyword>
<accession>A0A8J7IMA3</accession>
<organism evidence="1 2">
    <name type="scientific">Halocynthiibacter styelae</name>
    <dbReference type="NCBI Taxonomy" id="2761955"/>
    <lineage>
        <taxon>Bacteria</taxon>
        <taxon>Pseudomonadati</taxon>
        <taxon>Pseudomonadota</taxon>
        <taxon>Alphaproteobacteria</taxon>
        <taxon>Rhodobacterales</taxon>
        <taxon>Paracoccaceae</taxon>
        <taxon>Halocynthiibacter</taxon>
    </lineage>
</organism>
<dbReference type="RefSeq" id="WP_228848028.1">
    <property type="nucleotide sequence ID" value="NZ_JADCKQ010000003.1"/>
</dbReference>
<dbReference type="Proteomes" id="UP000640583">
    <property type="component" value="Unassembled WGS sequence"/>
</dbReference>
<evidence type="ECO:0000313" key="1">
    <source>
        <dbReference type="EMBL" id="MBI1493186.1"/>
    </source>
</evidence>
<reference evidence="1" key="1">
    <citation type="submission" date="2020-10" db="EMBL/GenBank/DDBJ databases">
        <title>Paenihalocynthiibacter styelae gen. nov., sp. nov., isolated from stalked sea squirt Styela clava.</title>
        <authorList>
            <person name="Kim Y.-O."/>
            <person name="Yoon J.-H."/>
        </authorList>
    </citation>
    <scope>NUCLEOTIDE SEQUENCE</scope>
    <source>
        <strain evidence="1">MYP1-1</strain>
    </source>
</reference>
<comment type="caution">
    <text evidence="1">The sequence shown here is derived from an EMBL/GenBank/DDBJ whole genome shotgun (WGS) entry which is preliminary data.</text>
</comment>
<protein>
    <submittedName>
        <fullName evidence="1">DUF3726 domain-containing protein</fullName>
    </submittedName>
</protein>
<gene>
    <name evidence="1" type="ORF">H1D41_06005</name>
</gene>
<sequence length="213" mass="21944">MSYALNEVEALAKRAVRGAGMSWGTAEEAAKATCWLCRNRIDGAGVLSALLRQNAGKGEQDLRPVATTGLWQTADGGPLCPLLSGATLSDCAVALKDAPITMRNLSFPLLLLPFLASAAAQLGCTLTLECDAGAGSTDGNELALSGEGFLQVKSADVVIRIGDFSGKTLSQDSRATPAPEAWDTLNTYAHKTYAPATEASRLAGAGAGLSDND</sequence>
<name>A0A8J7IMA3_9RHOB</name>
<dbReference type="InterPro" id="IPR022201">
    <property type="entry name" value="DUF3726"/>
</dbReference>
<dbReference type="Pfam" id="PF12525">
    <property type="entry name" value="DUF3726"/>
    <property type="match status" value="1"/>
</dbReference>
<dbReference type="AlphaFoldDB" id="A0A8J7IMA3"/>
<dbReference type="EMBL" id="JADCKQ010000003">
    <property type="protein sequence ID" value="MBI1493186.1"/>
    <property type="molecule type" value="Genomic_DNA"/>
</dbReference>